<comment type="similarity">
    <text evidence="2 9">Belongs to the tetraspanin (TM4SF) family.</text>
</comment>
<dbReference type="CDD" id="cd03156">
    <property type="entry name" value="uroplakin_I_like_LEL"/>
    <property type="match status" value="1"/>
</dbReference>
<evidence type="ECO:0000256" key="6">
    <source>
        <dbReference type="ARBA" id="ARBA00023180"/>
    </source>
</evidence>
<proteinExistence type="inferred from homology"/>
<dbReference type="InterPro" id="IPR008952">
    <property type="entry name" value="Tetraspanin_EC2_sf"/>
</dbReference>
<dbReference type="Proteomes" id="UP000472270">
    <property type="component" value="Unassembled WGS sequence"/>
</dbReference>
<evidence type="ECO:0000256" key="5">
    <source>
        <dbReference type="ARBA" id="ARBA00023136"/>
    </source>
</evidence>
<dbReference type="Gene3D" id="1.10.1450.10">
    <property type="entry name" value="Tetraspanin"/>
    <property type="match status" value="1"/>
</dbReference>
<keyword evidence="11" id="KW-1185">Reference proteome</keyword>
<organism evidence="10 11">
    <name type="scientific">Sinocyclocheilus rhinocerous</name>
    <dbReference type="NCBI Taxonomy" id="307959"/>
    <lineage>
        <taxon>Eukaryota</taxon>
        <taxon>Metazoa</taxon>
        <taxon>Chordata</taxon>
        <taxon>Craniata</taxon>
        <taxon>Vertebrata</taxon>
        <taxon>Euteleostomi</taxon>
        <taxon>Actinopterygii</taxon>
        <taxon>Neopterygii</taxon>
        <taxon>Teleostei</taxon>
        <taxon>Ostariophysi</taxon>
        <taxon>Cypriniformes</taxon>
        <taxon>Cyprinidae</taxon>
        <taxon>Cyprininae</taxon>
        <taxon>Sinocyclocheilus</taxon>
    </lineage>
</organism>
<evidence type="ECO:0000256" key="8">
    <source>
        <dbReference type="ARBA" id="ARBA00054958"/>
    </source>
</evidence>
<dbReference type="PANTHER" id="PTHR19282:SF216">
    <property type="entry name" value="TETRASPANIN-1"/>
    <property type="match status" value="1"/>
</dbReference>
<dbReference type="PIRSF" id="PIRSF002419">
    <property type="entry name" value="Tetraspanin"/>
    <property type="match status" value="1"/>
</dbReference>
<accession>A0A673IV72</accession>
<evidence type="ECO:0000256" key="1">
    <source>
        <dbReference type="ARBA" id="ARBA00004127"/>
    </source>
</evidence>
<evidence type="ECO:0000256" key="3">
    <source>
        <dbReference type="ARBA" id="ARBA00022692"/>
    </source>
</evidence>
<dbReference type="PRINTS" id="PR00259">
    <property type="entry name" value="TMFOUR"/>
</dbReference>
<keyword evidence="4 9" id="KW-1133">Transmembrane helix</keyword>
<dbReference type="PANTHER" id="PTHR19282">
    <property type="entry name" value="TETRASPANIN"/>
    <property type="match status" value="1"/>
</dbReference>
<keyword evidence="6" id="KW-0325">Glycoprotein</keyword>
<feature type="transmembrane region" description="Helical" evidence="9">
    <location>
        <begin position="57"/>
        <end position="81"/>
    </location>
</feature>
<evidence type="ECO:0000313" key="10">
    <source>
        <dbReference type="Ensembl" id="ENSSRHP00000041619.1"/>
    </source>
</evidence>
<evidence type="ECO:0000256" key="2">
    <source>
        <dbReference type="ARBA" id="ARBA00006840"/>
    </source>
</evidence>
<dbReference type="Pfam" id="PF00335">
    <property type="entry name" value="Tetraspanin"/>
    <property type="match status" value="1"/>
</dbReference>
<feature type="transmembrane region" description="Helical" evidence="9">
    <location>
        <begin position="88"/>
        <end position="113"/>
    </location>
</feature>
<protein>
    <recommendedName>
        <fullName evidence="9">Tetraspanin</fullName>
    </recommendedName>
</protein>
<evidence type="ECO:0000256" key="4">
    <source>
        <dbReference type="ARBA" id="ARBA00022989"/>
    </source>
</evidence>
<reference evidence="10" key="1">
    <citation type="submission" date="2025-08" db="UniProtKB">
        <authorList>
            <consortium name="Ensembl"/>
        </authorList>
    </citation>
    <scope>IDENTIFICATION</scope>
</reference>
<dbReference type="GO" id="GO:0005886">
    <property type="term" value="C:plasma membrane"/>
    <property type="evidence" value="ECO:0007669"/>
    <property type="project" value="TreeGrafter"/>
</dbReference>
<evidence type="ECO:0000256" key="9">
    <source>
        <dbReference type="RuleBase" id="RU361218"/>
    </source>
</evidence>
<comment type="caution">
    <text evidence="9">Lacks conserved residue(s) required for the propagation of feature annotation.</text>
</comment>
<dbReference type="SUPFAM" id="SSF48652">
    <property type="entry name" value="Tetraspanin"/>
    <property type="match status" value="1"/>
</dbReference>
<dbReference type="GO" id="GO:0012505">
    <property type="term" value="C:endomembrane system"/>
    <property type="evidence" value="ECO:0007669"/>
    <property type="project" value="UniProtKB-SubCell"/>
</dbReference>
<dbReference type="Ensembl" id="ENSSRHT00000042800.1">
    <property type="protein sequence ID" value="ENSSRHP00000041619.1"/>
    <property type="gene ID" value="ENSSRHG00000021102.1"/>
</dbReference>
<dbReference type="AlphaFoldDB" id="A0A673IV72"/>
<name>A0A673IV72_9TELE</name>
<dbReference type="InterPro" id="IPR000301">
    <property type="entry name" value="Tetraspanin_animals"/>
</dbReference>
<keyword evidence="5 9" id="KW-0472">Membrane</keyword>
<sequence length="227" mass="25395">HQLFGYQHFSTFVFNKRKKFIQLSGGATAGFGIWSQISSKTSEVFKTIDGTILTMTLSMGAPMLIALGCIFTLMGLIGFCGTLKKKSWMLLVFFVVVLIIFILQVILAVFILLPKSKENVFSSLEVKLVESLKNNYGQEDSPVTSIWNETMTKLNCCGYKCYDDFTNSPFVKRNSEYPKQCCSKDSNSRCGKQEAMNKGCFHVLLNENIPISGALLFLIGILQVNNM</sequence>
<comment type="subunit">
    <text evidence="7">Interacts with SLC19A2. Interacts with NTRK1/TRKA.</text>
</comment>
<dbReference type="InterPro" id="IPR018499">
    <property type="entry name" value="Tetraspanin/Peripherin"/>
</dbReference>
<comment type="function">
    <text evidence="8">Structural component of specialized membrane microdomains known as tetraspanin-enriched microdomains (TERMs), which act as platforms for receptor clustering and signaling. Participates thereby in diverse biological functions such as cell signal transduction, adhesion, migration and protein trafficking. Regulates neuronal differentiation in response to NGF by facilitating NGF-mediated activation of NTRK1/TRKA receptor tyrosine kinase and subsequent downstream signaling pathways. Plays a role in the inhibition of TNFalpha-induced apoptosis. Mechanistically, inhibits the NF-kappa-B signaling pathway by blocking phosphorylation of CHUK. Also promotes the stability of the thiamine transporter 1/SLC19A2 in intestinal epithelial cells leading to an increase of thiamine uptake process.</text>
</comment>
<keyword evidence="3 9" id="KW-0812">Transmembrane</keyword>
<comment type="subcellular location">
    <subcellularLocation>
        <location evidence="1">Endomembrane system</location>
        <topology evidence="1">Multi-pass membrane protein</topology>
    </subcellularLocation>
    <subcellularLocation>
        <location evidence="9">Membrane</location>
        <topology evidence="9">Multi-pass membrane protein</topology>
    </subcellularLocation>
</comment>
<evidence type="ECO:0000256" key="7">
    <source>
        <dbReference type="ARBA" id="ARBA00046464"/>
    </source>
</evidence>
<evidence type="ECO:0000313" key="11">
    <source>
        <dbReference type="Proteomes" id="UP000472270"/>
    </source>
</evidence>
<feature type="transmembrane region" description="Helical" evidence="9">
    <location>
        <begin position="20"/>
        <end position="37"/>
    </location>
</feature>
<reference evidence="10" key="2">
    <citation type="submission" date="2025-09" db="UniProtKB">
        <authorList>
            <consortium name="Ensembl"/>
        </authorList>
    </citation>
    <scope>IDENTIFICATION</scope>
</reference>